<name>A0A382JQH0_9ZZZZ</name>
<dbReference type="SUPFAM" id="SSF82185">
    <property type="entry name" value="Histone H3 K4-specific methyltransferase SET7/9 N-terminal domain"/>
    <property type="match status" value="1"/>
</dbReference>
<dbReference type="PANTHER" id="PTHR43215:SF14">
    <property type="entry name" value="RADIAL SPOKE HEAD 1 HOMOLOG"/>
    <property type="match status" value="1"/>
</dbReference>
<dbReference type="EMBL" id="UINC01075632">
    <property type="protein sequence ID" value="SVC14006.1"/>
    <property type="molecule type" value="Genomic_DNA"/>
</dbReference>
<evidence type="ECO:0000256" key="1">
    <source>
        <dbReference type="ARBA" id="ARBA00022737"/>
    </source>
</evidence>
<sequence length="280" mass="32457">MKFKFVLISLLLLSLPSFGQSERPETIIIPVSSMGDVSDTRKKIIQNTLTQELSKHFQILPQDRFEQVQEQVFNELEYDECTEDQCIMRIQEILQIENTFHLEMIGEEGDTQLNLKWINLDEKRNREDYCEGCKTKELRKRVVGLVEKLVGKGVVEKSVVIVEKKPAEVVEKRQKGVLFQRMVNGRWGWYEDGDEDKDYKYVGEIENGKPNGQGTLTYSDGTKYVGEFKNGVNQGQGTLTFPDGSKKVGEFREYKSWNTIYYDNDGKIIGRYVKGEYMEE</sequence>
<dbReference type="AlphaFoldDB" id="A0A382JQH0"/>
<reference evidence="2" key="1">
    <citation type="submission" date="2018-05" db="EMBL/GenBank/DDBJ databases">
        <authorList>
            <person name="Lanie J.A."/>
            <person name="Ng W.-L."/>
            <person name="Kazmierczak K.M."/>
            <person name="Andrzejewski T.M."/>
            <person name="Davidsen T.M."/>
            <person name="Wayne K.J."/>
            <person name="Tettelin H."/>
            <person name="Glass J.I."/>
            <person name="Rusch D."/>
            <person name="Podicherti R."/>
            <person name="Tsui H.-C.T."/>
            <person name="Winkler M.E."/>
        </authorList>
    </citation>
    <scope>NUCLEOTIDE SEQUENCE</scope>
</reference>
<protein>
    <recommendedName>
        <fullName evidence="3">MORN repeat protein</fullName>
    </recommendedName>
</protein>
<proteinExistence type="predicted"/>
<dbReference type="PANTHER" id="PTHR43215">
    <property type="entry name" value="RADIAL SPOKE HEAD 1 HOMOLOG"/>
    <property type="match status" value="1"/>
</dbReference>
<evidence type="ECO:0000313" key="2">
    <source>
        <dbReference type="EMBL" id="SVC14006.1"/>
    </source>
</evidence>
<keyword evidence="1" id="KW-0677">Repeat</keyword>
<dbReference type="Pfam" id="PF02493">
    <property type="entry name" value="MORN"/>
    <property type="match status" value="2"/>
</dbReference>
<evidence type="ECO:0008006" key="3">
    <source>
        <dbReference type="Google" id="ProtNLM"/>
    </source>
</evidence>
<dbReference type="Gene3D" id="2.20.110.10">
    <property type="entry name" value="Histone H3 K4-specific methyltransferase SET7/9 N-terminal domain"/>
    <property type="match status" value="2"/>
</dbReference>
<dbReference type="InterPro" id="IPR003409">
    <property type="entry name" value="MORN"/>
</dbReference>
<dbReference type="SMART" id="SM00698">
    <property type="entry name" value="MORN"/>
    <property type="match status" value="2"/>
</dbReference>
<gene>
    <name evidence="2" type="ORF">METZ01_LOCUS266860</name>
</gene>
<organism evidence="2">
    <name type="scientific">marine metagenome</name>
    <dbReference type="NCBI Taxonomy" id="408172"/>
    <lineage>
        <taxon>unclassified sequences</taxon>
        <taxon>metagenomes</taxon>
        <taxon>ecological metagenomes</taxon>
    </lineage>
</organism>
<accession>A0A382JQH0</accession>